<accession>A0A917PIH0</accession>
<dbReference type="Proteomes" id="UP000636956">
    <property type="component" value="Unassembled WGS sequence"/>
</dbReference>
<proteinExistence type="predicted"/>
<reference evidence="2" key="1">
    <citation type="journal article" date="2014" name="Int. J. Syst. Evol. Microbiol.">
        <title>Complete genome sequence of Corynebacterium casei LMG S-19264T (=DSM 44701T), isolated from a smear-ripened cheese.</title>
        <authorList>
            <consortium name="US DOE Joint Genome Institute (JGI-PGF)"/>
            <person name="Walter F."/>
            <person name="Albersmeier A."/>
            <person name="Kalinowski J."/>
            <person name="Ruckert C."/>
        </authorList>
    </citation>
    <scope>NUCLEOTIDE SEQUENCE</scope>
    <source>
        <strain evidence="2">CGMCC 1.8984</strain>
    </source>
</reference>
<name>A0A917PIH0_9MICO</name>
<evidence type="ECO:0000313" key="3">
    <source>
        <dbReference type="Proteomes" id="UP000636956"/>
    </source>
</evidence>
<sequence length="167" mass="17943">MGFPVNPCGAGRRPPYGGGMTDRGGSHDHHPTTEGLAASVDLLTDDDVQLALFLMYELHYGGLEDVSDSWEWDPRPLAVRVPIERECEFEETLRRSVRQPVATRGVPEALFALVGDDGSPGLSAFVERDATAAQVREILACRSIGRCSACTGGAYAARSSATSPHTR</sequence>
<gene>
    <name evidence="2" type="ORF">GCM10011372_18410</name>
</gene>
<dbReference type="EMBL" id="BMMD01000009">
    <property type="protein sequence ID" value="GGJ80325.1"/>
    <property type="molecule type" value="Genomic_DNA"/>
</dbReference>
<keyword evidence="3" id="KW-1185">Reference proteome</keyword>
<evidence type="ECO:0000313" key="2">
    <source>
        <dbReference type="EMBL" id="GGJ80325.1"/>
    </source>
</evidence>
<evidence type="ECO:0000256" key="1">
    <source>
        <dbReference type="SAM" id="MobiDB-lite"/>
    </source>
</evidence>
<comment type="caution">
    <text evidence="2">The sequence shown here is derived from an EMBL/GenBank/DDBJ whole genome shotgun (WGS) entry which is preliminary data.</text>
</comment>
<organism evidence="2 3">
    <name type="scientific">Agromyces bauzanensis</name>
    <dbReference type="NCBI Taxonomy" id="1308924"/>
    <lineage>
        <taxon>Bacteria</taxon>
        <taxon>Bacillati</taxon>
        <taxon>Actinomycetota</taxon>
        <taxon>Actinomycetes</taxon>
        <taxon>Micrococcales</taxon>
        <taxon>Microbacteriaceae</taxon>
        <taxon>Agromyces</taxon>
    </lineage>
</organism>
<feature type="region of interest" description="Disordered" evidence="1">
    <location>
        <begin position="1"/>
        <end position="33"/>
    </location>
</feature>
<dbReference type="AlphaFoldDB" id="A0A917PIH0"/>
<reference evidence="2" key="2">
    <citation type="submission" date="2020-09" db="EMBL/GenBank/DDBJ databases">
        <authorList>
            <person name="Sun Q."/>
            <person name="Zhou Y."/>
        </authorList>
    </citation>
    <scope>NUCLEOTIDE SEQUENCE</scope>
    <source>
        <strain evidence="2">CGMCC 1.8984</strain>
    </source>
</reference>
<protein>
    <submittedName>
        <fullName evidence="2">Uncharacterized protein</fullName>
    </submittedName>
</protein>